<protein>
    <submittedName>
        <fullName evidence="2">Uncharacterized protein</fullName>
    </submittedName>
</protein>
<feature type="non-terminal residue" evidence="2">
    <location>
        <position position="141"/>
    </location>
</feature>
<name>A0A9X7M3U5_BACCE</name>
<keyword evidence="1" id="KW-0175">Coiled coil</keyword>
<dbReference type="EMBL" id="CP031778">
    <property type="protein sequence ID" value="QDZ77837.1"/>
    <property type="molecule type" value="Genomic_DNA"/>
</dbReference>
<evidence type="ECO:0000313" key="2">
    <source>
        <dbReference type="EMBL" id="QDZ77837.1"/>
    </source>
</evidence>
<sequence>GRIFGLAHELINEGDTIRIKDTGFTPKLYLEARVIAVDESFTDPTQDKYVFGDYREISDPNEELRKIYNRILSKFGEKQEMLDQLDKLVKEANETASSAKKESEAAKTLAEKVQENIKNNTVEIIEAKNPPTTGLKPNKTL</sequence>
<dbReference type="AlphaFoldDB" id="A0A9X7M3U5"/>
<proteinExistence type="predicted"/>
<dbReference type="Proteomes" id="UP000321735">
    <property type="component" value="Chromosome"/>
</dbReference>
<accession>A0A9X7M3U5</accession>
<feature type="coiled-coil region" evidence="1">
    <location>
        <begin position="82"/>
        <end position="116"/>
    </location>
</feature>
<evidence type="ECO:0000313" key="3">
    <source>
        <dbReference type="Proteomes" id="UP000321735"/>
    </source>
</evidence>
<dbReference type="RefSeq" id="WP_277998054.1">
    <property type="nucleotide sequence ID" value="NZ_CP031778.1"/>
</dbReference>
<organism evidence="2 3">
    <name type="scientific">Bacillus cereus</name>
    <dbReference type="NCBI Taxonomy" id="1396"/>
    <lineage>
        <taxon>Bacteria</taxon>
        <taxon>Bacillati</taxon>
        <taxon>Bacillota</taxon>
        <taxon>Bacilli</taxon>
        <taxon>Bacillales</taxon>
        <taxon>Bacillaceae</taxon>
        <taxon>Bacillus</taxon>
        <taxon>Bacillus cereus group</taxon>
    </lineage>
</organism>
<dbReference type="NCBIfam" id="TIGR01665">
    <property type="entry name" value="put_anti_recept"/>
    <property type="match status" value="1"/>
</dbReference>
<reference evidence="2 3" key="1">
    <citation type="journal article" date="2019" name="Ecotoxicol. Environ. Saf.">
        <title>Microbial characterization of heavy metal resistant bacterial strains isolated from an electroplating wastewater treatment plant.</title>
        <authorList>
            <person name="Cai X."/>
            <person name="Zheng X."/>
            <person name="Zhang D."/>
            <person name="Iqbal W."/>
            <person name="Liu C."/>
            <person name="Yang B."/>
            <person name="Zhao X."/>
            <person name="Lu X."/>
            <person name="Mao Y."/>
        </authorList>
    </citation>
    <scope>NUCLEOTIDE SEQUENCE [LARGE SCALE GENOMIC DNA]</scope>
    <source>
        <strain evidence="2 3">Co1-1</strain>
    </source>
</reference>
<feature type="non-terminal residue" evidence="2">
    <location>
        <position position="1"/>
    </location>
</feature>
<gene>
    <name evidence="2" type="ORF">D0437_33820</name>
</gene>
<dbReference type="InterPro" id="IPR007119">
    <property type="entry name" value="Phage_tail_spike_N"/>
</dbReference>
<evidence type="ECO:0000256" key="1">
    <source>
        <dbReference type="SAM" id="Coils"/>
    </source>
</evidence>